<name>A0A0P0RJD6_9BURK</name>
<dbReference type="EMBL" id="CP012747">
    <property type="protein sequence ID" value="ALL68890.1"/>
    <property type="molecule type" value="Genomic_DNA"/>
</dbReference>
<protein>
    <submittedName>
        <fullName evidence="1">Uncharacterized protein</fullName>
    </submittedName>
</protein>
<dbReference type="RefSeq" id="WP_035997263.1">
    <property type="nucleotide sequence ID" value="NZ_CP012747.1"/>
</dbReference>
<dbReference type="KEGG" id="bcai:K788_0000102"/>
<sequence length="109" mass="11697">MSEEKRNDTSICVETVGARTVRGGRVTRVSSQVEIEGNALADGAGYAACWLDRPIALVGSRLSNGDTITGTPQERFSITVRDGQYIPCLFEADYRFSLADTAAGSKSYA</sequence>
<evidence type="ECO:0000313" key="1">
    <source>
        <dbReference type="EMBL" id="ALL68890.1"/>
    </source>
</evidence>
<dbReference type="GeneID" id="69975365"/>
<reference evidence="1 2" key="1">
    <citation type="journal article" date="2014" name="Genome Announc.">
        <title>Draft Genome Sequence of the Haloacid-Degrading Burkholderia caribensis Strain MBA4.</title>
        <authorList>
            <person name="Pan Y."/>
            <person name="Kong K.F."/>
            <person name="Tsang J.S."/>
        </authorList>
    </citation>
    <scope>NUCLEOTIDE SEQUENCE [LARGE SCALE GENOMIC DNA]</scope>
    <source>
        <strain evidence="1 2">MBA4</strain>
    </source>
</reference>
<accession>A0A0P0RJD6</accession>
<gene>
    <name evidence="1" type="ORF">K788_0000102</name>
</gene>
<proteinExistence type="predicted"/>
<organism evidence="1 2">
    <name type="scientific">Paraburkholderia caribensis MBA4</name>
    <dbReference type="NCBI Taxonomy" id="1323664"/>
    <lineage>
        <taxon>Bacteria</taxon>
        <taxon>Pseudomonadati</taxon>
        <taxon>Pseudomonadota</taxon>
        <taxon>Betaproteobacteria</taxon>
        <taxon>Burkholderiales</taxon>
        <taxon>Burkholderiaceae</taxon>
        <taxon>Paraburkholderia</taxon>
    </lineage>
</organism>
<evidence type="ECO:0000313" key="2">
    <source>
        <dbReference type="Proteomes" id="UP000019146"/>
    </source>
</evidence>
<dbReference type="AlphaFoldDB" id="A0A0P0RJD6"/>
<dbReference type="Proteomes" id="UP000019146">
    <property type="component" value="Chromosome 2"/>
</dbReference>